<proteinExistence type="predicted"/>
<dbReference type="Proteomes" id="UP000321947">
    <property type="component" value="Unassembled WGS sequence"/>
</dbReference>
<evidence type="ECO:0000313" key="2">
    <source>
        <dbReference type="Proteomes" id="UP000321947"/>
    </source>
</evidence>
<name>A0A5D3DI20_CUCMM</name>
<accession>A0A5D3DI20</accession>
<evidence type="ECO:0000313" key="1">
    <source>
        <dbReference type="EMBL" id="TYK23233.1"/>
    </source>
</evidence>
<organism evidence="1 2">
    <name type="scientific">Cucumis melo var. makuwa</name>
    <name type="common">Oriental melon</name>
    <dbReference type="NCBI Taxonomy" id="1194695"/>
    <lineage>
        <taxon>Eukaryota</taxon>
        <taxon>Viridiplantae</taxon>
        <taxon>Streptophyta</taxon>
        <taxon>Embryophyta</taxon>
        <taxon>Tracheophyta</taxon>
        <taxon>Spermatophyta</taxon>
        <taxon>Magnoliopsida</taxon>
        <taxon>eudicotyledons</taxon>
        <taxon>Gunneridae</taxon>
        <taxon>Pentapetalae</taxon>
        <taxon>rosids</taxon>
        <taxon>fabids</taxon>
        <taxon>Cucurbitales</taxon>
        <taxon>Cucurbitaceae</taxon>
        <taxon>Benincaseae</taxon>
        <taxon>Cucumis</taxon>
    </lineage>
</organism>
<sequence length="60" mass="6693">MRQGMRELGLSFALDGEFVYNNNYQATIDMTPFEALYGKGKGRGKLASNREESVTCHMGT</sequence>
<comment type="caution">
    <text evidence="1">The sequence shown here is derived from an EMBL/GenBank/DDBJ whole genome shotgun (WGS) entry which is preliminary data.</text>
</comment>
<dbReference type="EMBL" id="SSTD01004586">
    <property type="protein sequence ID" value="TYK23233.1"/>
    <property type="molecule type" value="Genomic_DNA"/>
</dbReference>
<dbReference type="AlphaFoldDB" id="A0A5D3DI20"/>
<gene>
    <name evidence="1" type="ORF">E5676_scaffold142G002760</name>
</gene>
<reference evidence="1 2" key="1">
    <citation type="submission" date="2019-08" db="EMBL/GenBank/DDBJ databases">
        <title>Draft genome sequences of two oriental melons (Cucumis melo L. var makuwa).</title>
        <authorList>
            <person name="Kwon S.-Y."/>
        </authorList>
    </citation>
    <scope>NUCLEOTIDE SEQUENCE [LARGE SCALE GENOMIC DNA]</scope>
    <source>
        <strain evidence="2">cv. Chang Bougi</strain>
        <tissue evidence="1">Leaf</tissue>
    </source>
</reference>
<protein>
    <submittedName>
        <fullName evidence="1">Uncharacterized protein</fullName>
    </submittedName>
</protein>